<dbReference type="PROSITE" id="PS50181">
    <property type="entry name" value="FBOX"/>
    <property type="match status" value="1"/>
</dbReference>
<dbReference type="InterPro" id="IPR001810">
    <property type="entry name" value="F-box_dom"/>
</dbReference>
<proteinExistence type="predicted"/>
<protein>
    <recommendedName>
        <fullName evidence="2">F-box domain-containing protein</fullName>
    </recommendedName>
</protein>
<dbReference type="SUPFAM" id="SSF81383">
    <property type="entry name" value="F-box domain"/>
    <property type="match status" value="1"/>
</dbReference>
<evidence type="ECO:0000256" key="1">
    <source>
        <dbReference type="SAM" id="MobiDB-lite"/>
    </source>
</evidence>
<evidence type="ECO:0000259" key="2">
    <source>
        <dbReference type="PROSITE" id="PS50181"/>
    </source>
</evidence>
<dbReference type="EMBL" id="KE504135">
    <property type="protein sequence ID" value="EPT02436.1"/>
    <property type="molecule type" value="Genomic_DNA"/>
</dbReference>
<accession>S8FM83</accession>
<dbReference type="CDD" id="cd09917">
    <property type="entry name" value="F-box_SF"/>
    <property type="match status" value="1"/>
</dbReference>
<feature type="compositionally biased region" description="Polar residues" evidence="1">
    <location>
        <begin position="14"/>
        <end position="24"/>
    </location>
</feature>
<reference evidence="3 4" key="1">
    <citation type="journal article" date="2012" name="Science">
        <title>The Paleozoic origin of enzymatic lignin decomposition reconstructed from 31 fungal genomes.</title>
        <authorList>
            <person name="Floudas D."/>
            <person name="Binder M."/>
            <person name="Riley R."/>
            <person name="Barry K."/>
            <person name="Blanchette R.A."/>
            <person name="Henrissat B."/>
            <person name="Martinez A.T."/>
            <person name="Otillar R."/>
            <person name="Spatafora J.W."/>
            <person name="Yadav J.S."/>
            <person name="Aerts A."/>
            <person name="Benoit I."/>
            <person name="Boyd A."/>
            <person name="Carlson A."/>
            <person name="Copeland A."/>
            <person name="Coutinho P.M."/>
            <person name="de Vries R.P."/>
            <person name="Ferreira P."/>
            <person name="Findley K."/>
            <person name="Foster B."/>
            <person name="Gaskell J."/>
            <person name="Glotzer D."/>
            <person name="Gorecki P."/>
            <person name="Heitman J."/>
            <person name="Hesse C."/>
            <person name="Hori C."/>
            <person name="Igarashi K."/>
            <person name="Jurgens J.A."/>
            <person name="Kallen N."/>
            <person name="Kersten P."/>
            <person name="Kohler A."/>
            <person name="Kuees U."/>
            <person name="Kumar T.K.A."/>
            <person name="Kuo A."/>
            <person name="LaButti K."/>
            <person name="Larrondo L.F."/>
            <person name="Lindquist E."/>
            <person name="Ling A."/>
            <person name="Lombard V."/>
            <person name="Lucas S."/>
            <person name="Lundell T."/>
            <person name="Martin R."/>
            <person name="McLaughlin D.J."/>
            <person name="Morgenstern I."/>
            <person name="Morin E."/>
            <person name="Murat C."/>
            <person name="Nagy L.G."/>
            <person name="Nolan M."/>
            <person name="Ohm R.A."/>
            <person name="Patyshakuliyeva A."/>
            <person name="Rokas A."/>
            <person name="Ruiz-Duenas F.J."/>
            <person name="Sabat G."/>
            <person name="Salamov A."/>
            <person name="Samejima M."/>
            <person name="Schmutz J."/>
            <person name="Slot J.C."/>
            <person name="St John F."/>
            <person name="Stenlid J."/>
            <person name="Sun H."/>
            <person name="Sun S."/>
            <person name="Syed K."/>
            <person name="Tsang A."/>
            <person name="Wiebenga A."/>
            <person name="Young D."/>
            <person name="Pisabarro A."/>
            <person name="Eastwood D.C."/>
            <person name="Martin F."/>
            <person name="Cullen D."/>
            <person name="Grigoriev I.V."/>
            <person name="Hibbett D.S."/>
        </authorList>
    </citation>
    <scope>NUCLEOTIDE SEQUENCE</scope>
    <source>
        <strain evidence="4">FP-58527</strain>
    </source>
</reference>
<dbReference type="HOGENOM" id="CLU_010790_2_3_1"/>
<dbReference type="InParanoid" id="S8FM83"/>
<keyword evidence="4" id="KW-1185">Reference proteome</keyword>
<dbReference type="InterPro" id="IPR036047">
    <property type="entry name" value="F-box-like_dom_sf"/>
</dbReference>
<feature type="domain" description="F-box" evidence="2">
    <location>
        <begin position="48"/>
        <end position="97"/>
    </location>
</feature>
<sequence length="635" mass="73118">MSARASKRPKMAPNATNLPNLKSEQETQAAQARLKFEMALSRGRRGALKTITEMPTDILYEICSQLHLRDLYHLSITTRSFHDFLLKKSHRFIWKAVFANVPELPPCPEGLIEPVWARLLYSSLCTLCGEPNVDVVTWQCPARLCSNQKCIKQPLISECRVHTILDKAQNEEFKKISESEGVFIKVPVVAGFARPCYVKSHLLKVMKAWEEVPEPRESLLSSFVTEWQQHTREREQFVAKCKNYLILEANKRRAELLVIRNQRLEDICEGLRALGWGPEVDYVKEHDFQKFRGIDAVWQEKELTPVAWRDMRDDLVDCVKSIRVKLRTEKLRLRWSVFEEVGAMLLERSARRHPDMAAYRFSIHDLAMQDEAREILDVPEDATVTRAQFQPLEKKFEKIFKRWRAGVCKQLRDTAPKGTEPLQLATTVFSVCRYGQKDEPEIALFPFLTTHRCTRSSLTGASDAYERFVHDHSSRPKSQTCHYVGCADLRQVEVTPSMRKIVQLFGLDPDTATVAQMDAVDARLVVNWRDCMTWRGAMKEAAAKKVSLIKLATERELPKIKRREKQLRGSVKAWICGRCDASRGPKDRSGIERHLRDAHGIQSTNIAPKDVIFLDGLAQELMTDPQLVIKWRDLR</sequence>
<dbReference type="Proteomes" id="UP000015241">
    <property type="component" value="Unassembled WGS sequence"/>
</dbReference>
<name>S8FM83_FOMSC</name>
<organism evidence="3 4">
    <name type="scientific">Fomitopsis schrenkii</name>
    <name type="common">Brown rot fungus</name>
    <dbReference type="NCBI Taxonomy" id="2126942"/>
    <lineage>
        <taxon>Eukaryota</taxon>
        <taxon>Fungi</taxon>
        <taxon>Dikarya</taxon>
        <taxon>Basidiomycota</taxon>
        <taxon>Agaricomycotina</taxon>
        <taxon>Agaricomycetes</taxon>
        <taxon>Polyporales</taxon>
        <taxon>Fomitopsis</taxon>
    </lineage>
</organism>
<gene>
    <name evidence="3" type="ORF">FOMPIDRAFT_82592</name>
</gene>
<evidence type="ECO:0000313" key="4">
    <source>
        <dbReference type="Proteomes" id="UP000015241"/>
    </source>
</evidence>
<feature type="compositionally biased region" description="Basic residues" evidence="1">
    <location>
        <begin position="1"/>
        <end position="10"/>
    </location>
</feature>
<dbReference type="AlphaFoldDB" id="S8FM83"/>
<feature type="region of interest" description="Disordered" evidence="1">
    <location>
        <begin position="1"/>
        <end position="24"/>
    </location>
</feature>
<evidence type="ECO:0000313" key="3">
    <source>
        <dbReference type="EMBL" id="EPT02436.1"/>
    </source>
</evidence>
<dbReference type="OrthoDB" id="2745177at2759"/>
<dbReference type="eggNOG" id="ENOG502SAM6">
    <property type="taxonomic scope" value="Eukaryota"/>
</dbReference>